<dbReference type="Gene3D" id="1.10.510.10">
    <property type="entry name" value="Transferase(Phosphotransferase) domain 1"/>
    <property type="match status" value="1"/>
</dbReference>
<evidence type="ECO:0000256" key="6">
    <source>
        <dbReference type="ARBA" id="ARBA00022840"/>
    </source>
</evidence>
<feature type="binding site" evidence="12">
    <location>
        <position position="305"/>
    </location>
    <ligand>
        <name>ATP</name>
        <dbReference type="ChEBI" id="CHEBI:30616"/>
    </ligand>
</feature>
<feature type="region of interest" description="Disordered" evidence="13">
    <location>
        <begin position="981"/>
        <end position="1015"/>
    </location>
</feature>
<keyword evidence="2" id="KW-0723">Serine/threonine-protein kinase</keyword>
<dbReference type="InterPro" id="IPR030616">
    <property type="entry name" value="Aur-like"/>
</dbReference>
<feature type="cross-link" description="Glycyl lysine isopeptide (Lys-Gly) (interchain with G-Cter in SUMO2)" evidence="11">
    <location>
        <position position="557"/>
    </location>
</feature>
<keyword evidence="3" id="KW-0808">Transferase</keyword>
<evidence type="ECO:0000313" key="15">
    <source>
        <dbReference type="EMBL" id="KAK5054577.1"/>
    </source>
</evidence>
<feature type="region of interest" description="Disordered" evidence="13">
    <location>
        <begin position="866"/>
        <end position="889"/>
    </location>
</feature>
<comment type="caution">
    <text evidence="15">The sequence shown here is derived from an EMBL/GenBank/DDBJ whole genome shotgun (WGS) entry which is preliminary data.</text>
</comment>
<evidence type="ECO:0000256" key="2">
    <source>
        <dbReference type="ARBA" id="ARBA00022527"/>
    </source>
</evidence>
<feature type="compositionally biased region" description="Polar residues" evidence="13">
    <location>
        <begin position="454"/>
        <end position="468"/>
    </location>
</feature>
<dbReference type="AlphaFoldDB" id="A0AAV9NCV3"/>
<feature type="compositionally biased region" description="Polar residues" evidence="13">
    <location>
        <begin position="48"/>
        <end position="62"/>
    </location>
</feature>
<dbReference type="Proteomes" id="UP001358417">
    <property type="component" value="Unassembled WGS sequence"/>
</dbReference>
<dbReference type="GO" id="GO:0005524">
    <property type="term" value="F:ATP binding"/>
    <property type="evidence" value="ECO:0007669"/>
    <property type="project" value="UniProtKB-UniRule"/>
</dbReference>
<protein>
    <recommendedName>
        <fullName evidence="1">non-specific serine/threonine protein kinase</fullName>
        <ecNumber evidence="1">2.7.11.1</ecNumber>
    </recommendedName>
</protein>
<name>A0AAV9NCV3_9EURO</name>
<dbReference type="SUPFAM" id="SSF56112">
    <property type="entry name" value="Protein kinase-like (PK-like)"/>
    <property type="match status" value="1"/>
</dbReference>
<evidence type="ECO:0000256" key="3">
    <source>
        <dbReference type="ARBA" id="ARBA00022679"/>
    </source>
</evidence>
<evidence type="ECO:0000256" key="4">
    <source>
        <dbReference type="ARBA" id="ARBA00022741"/>
    </source>
</evidence>
<sequence>MAENTGIRWDPNLRQPRRSTCSASGTPPTQPEATSPAAESTRNDSDDLLTQRNTPVALSAQRSVEPVDDTIYGELDLLSPHDSANPASAQLQAQQSLPASAPNSSQSLNALSEKDFNHSGKSISRALSARASHGQIRGRRTSHSKSASLSTTKRSAFERPPYPDQSFTALQSQSHNPRPHPPLRTRSSHPAQNLLYNDMSTWIAQSRDRGVSAHGAKTADNTPMSSPGLFSSAGLLTASSLTDIGPQLHHLQVPKETDLVDIDHDVYTGNKFINNYEVVRELGRGEHGKVKLGRNMETGIWVAIKIVPRYSVKRRLGRLGAPEDRTKREVAILKKARHANVVSLIEVIDDPTKNKVYLILECVEKGEIKWRKPGVREVLSVNISRYDQERRGADLTLEPSERDLFHVAQAHRRHQTADRARALQFQQFHSIPNWSLEHGGDEPEDDDQLHDISRTPSQQFQGSNSVSRTDSHDTFPDTTLAGSMYGAYDSYDYRERKFSVAASAASHMSSEFNFEEISDEHSYVPALTLEEARRAIQDTLSGLEFLHWIGIIHRDIKPANLLIASNDRVKISDFGVSYLGRPTTDKDPENNLTEKDVSALDDEKELARSVGTPAFWAPELCYEDVSMFTDSVAPKITGALDLWALGITLYCMVYARLPFYANEEMGLHEAVCTTEVFLPKTRLVPVDTSVDKPSSQIPVSINSNKRTDYELKFEEVPEAVRDLIRCLLVKDPMKRMTISQAKQHPWVTEGMKNVARFIQNPGLEKESMKKILEVDEREVSHAVGKRNLIERAFDTAGRIAGITANYLGRTSARKRAPSAATTTSHSSDSLASPSSASTVGRFERDKIRETRRSSLRGDEVLAALKTSRENTEHPLAQSETASPFDHPQEYFSQNTVDHKAASTGASPIVERDQRPQGPDRVVSTFSNADSVKTIRASQIHRLPVPMPEIAQEPERSASQERSVGARVGGIWEGIKPLVRIGSRDRRSKGDCSPNLSRDSSECDIQAPRGGPSLALSTASATGAFEQPDVLRTTLSPTSYNISPPAPHIDTTSLHKTAFQAPASTSEAFEHAQEVNQRRMILEAHYQAEADAAVTRRSESQTTLEDECPPSPDDITFLRKQEARAATDPSELSIAPVPIQAGPSASTIASSTDGYGASSVSQSMSVPSFGIISSASSPPGEGFLGPEVTDYQNDTYSVGKEAEPSFMRTADTVTRHGKPVQVATGSALEDRQGTSHDDADDINNDDDDDSEEEFMMMGASHKKM</sequence>
<evidence type="ECO:0000259" key="14">
    <source>
        <dbReference type="PROSITE" id="PS50011"/>
    </source>
</evidence>
<evidence type="ECO:0000256" key="11">
    <source>
        <dbReference type="PIRSR" id="PIRSR630616-3"/>
    </source>
</evidence>
<dbReference type="SMART" id="SM00220">
    <property type="entry name" value="S_TKc"/>
    <property type="match status" value="1"/>
</dbReference>
<organism evidence="15 16">
    <name type="scientific">Exophiala bonariae</name>
    <dbReference type="NCBI Taxonomy" id="1690606"/>
    <lineage>
        <taxon>Eukaryota</taxon>
        <taxon>Fungi</taxon>
        <taxon>Dikarya</taxon>
        <taxon>Ascomycota</taxon>
        <taxon>Pezizomycotina</taxon>
        <taxon>Eurotiomycetes</taxon>
        <taxon>Chaetothyriomycetidae</taxon>
        <taxon>Chaetothyriales</taxon>
        <taxon>Herpotrichiellaceae</taxon>
        <taxon>Exophiala</taxon>
    </lineage>
</organism>
<feature type="compositionally biased region" description="Low complexity" evidence="13">
    <location>
        <begin position="818"/>
        <end position="838"/>
    </location>
</feature>
<feature type="compositionally biased region" description="Basic and acidic residues" evidence="13">
    <location>
        <begin position="1227"/>
        <end position="1236"/>
    </location>
</feature>
<feature type="compositionally biased region" description="Polar residues" evidence="13">
    <location>
        <begin position="144"/>
        <end position="154"/>
    </location>
</feature>
<reference evidence="15 16" key="1">
    <citation type="submission" date="2023-08" db="EMBL/GenBank/DDBJ databases">
        <title>Black Yeasts Isolated from many extreme environments.</title>
        <authorList>
            <person name="Coleine C."/>
            <person name="Stajich J.E."/>
            <person name="Selbmann L."/>
        </authorList>
    </citation>
    <scope>NUCLEOTIDE SEQUENCE [LARGE SCALE GENOMIC DNA]</scope>
    <source>
        <strain evidence="15 16">CCFEE 5792</strain>
    </source>
</reference>
<dbReference type="GO" id="GO:0042149">
    <property type="term" value="P:cellular response to glucose starvation"/>
    <property type="evidence" value="ECO:0007669"/>
    <property type="project" value="UniProtKB-ARBA"/>
</dbReference>
<dbReference type="InterPro" id="IPR017441">
    <property type="entry name" value="Protein_kinase_ATP_BS"/>
</dbReference>
<dbReference type="PROSITE" id="PS50011">
    <property type="entry name" value="PROTEIN_KINASE_DOM"/>
    <property type="match status" value="1"/>
</dbReference>
<evidence type="ECO:0000256" key="1">
    <source>
        <dbReference type="ARBA" id="ARBA00012513"/>
    </source>
</evidence>
<dbReference type="InterPro" id="IPR011009">
    <property type="entry name" value="Kinase-like_dom_sf"/>
</dbReference>
<keyword evidence="16" id="KW-1185">Reference proteome</keyword>
<dbReference type="InterPro" id="IPR008271">
    <property type="entry name" value="Ser/Thr_kinase_AS"/>
</dbReference>
<feature type="region of interest" description="Disordered" evidence="13">
    <location>
        <begin position="811"/>
        <end position="854"/>
    </location>
</feature>
<keyword evidence="5" id="KW-0418">Kinase</keyword>
<evidence type="ECO:0000256" key="13">
    <source>
        <dbReference type="SAM" id="MobiDB-lite"/>
    </source>
</evidence>
<evidence type="ECO:0000256" key="7">
    <source>
        <dbReference type="ARBA" id="ARBA00047899"/>
    </source>
</evidence>
<keyword evidence="6 10" id="KW-0067">ATP-binding</keyword>
<evidence type="ECO:0000256" key="5">
    <source>
        <dbReference type="ARBA" id="ARBA00022777"/>
    </source>
</evidence>
<evidence type="ECO:0000313" key="16">
    <source>
        <dbReference type="Proteomes" id="UP001358417"/>
    </source>
</evidence>
<feature type="compositionally biased region" description="Polar residues" evidence="13">
    <location>
        <begin position="165"/>
        <end position="176"/>
    </location>
</feature>
<evidence type="ECO:0000256" key="12">
    <source>
        <dbReference type="PROSITE-ProRule" id="PRU10141"/>
    </source>
</evidence>
<feature type="region of interest" description="Disordered" evidence="13">
    <location>
        <begin position="1"/>
        <end position="107"/>
    </location>
</feature>
<proteinExistence type="predicted"/>
<dbReference type="GO" id="GO:0004674">
    <property type="term" value="F:protein serine/threonine kinase activity"/>
    <property type="evidence" value="ECO:0007669"/>
    <property type="project" value="UniProtKB-KW"/>
</dbReference>
<dbReference type="Gene3D" id="3.30.200.20">
    <property type="entry name" value="Phosphorylase Kinase, domain 1"/>
    <property type="match status" value="1"/>
</dbReference>
<dbReference type="GO" id="GO:0001558">
    <property type="term" value="P:regulation of cell growth"/>
    <property type="evidence" value="ECO:0007669"/>
    <property type="project" value="UniProtKB-ARBA"/>
</dbReference>
<gene>
    <name evidence="15" type="ORF">LTR84_001468</name>
</gene>
<feature type="binding site" evidence="10">
    <location>
        <position position="573"/>
    </location>
    <ligand>
        <name>ATP</name>
        <dbReference type="ChEBI" id="CHEBI:30616"/>
    </ligand>
</feature>
<accession>A0AAV9NCV3</accession>
<comment type="catalytic activity">
    <reaction evidence="7">
        <text>L-threonyl-[protein] + ATP = O-phospho-L-threonyl-[protein] + ADP + H(+)</text>
        <dbReference type="Rhea" id="RHEA:46608"/>
        <dbReference type="Rhea" id="RHEA-COMP:11060"/>
        <dbReference type="Rhea" id="RHEA-COMP:11605"/>
        <dbReference type="ChEBI" id="CHEBI:15378"/>
        <dbReference type="ChEBI" id="CHEBI:30013"/>
        <dbReference type="ChEBI" id="CHEBI:30616"/>
        <dbReference type="ChEBI" id="CHEBI:61977"/>
        <dbReference type="ChEBI" id="CHEBI:456216"/>
        <dbReference type="EC" id="2.7.11.1"/>
    </reaction>
</comment>
<feature type="domain" description="Protein kinase" evidence="14">
    <location>
        <begin position="276"/>
        <end position="747"/>
    </location>
</feature>
<dbReference type="PROSITE" id="PS00108">
    <property type="entry name" value="PROTEIN_KINASE_ST"/>
    <property type="match status" value="1"/>
</dbReference>
<feature type="region of interest" description="Disordered" evidence="13">
    <location>
        <begin position="119"/>
        <end position="189"/>
    </location>
</feature>
<feature type="active site" description="Proton acceptor" evidence="9">
    <location>
        <position position="555"/>
    </location>
</feature>
<dbReference type="FunFam" id="3.30.200.20:FF:000206">
    <property type="entry name" value="Serine/threonine-protein kinase Ssp1"/>
    <property type="match status" value="1"/>
</dbReference>
<comment type="catalytic activity">
    <reaction evidence="8">
        <text>L-seryl-[protein] + ATP = O-phospho-L-seryl-[protein] + ADP + H(+)</text>
        <dbReference type="Rhea" id="RHEA:17989"/>
        <dbReference type="Rhea" id="RHEA-COMP:9863"/>
        <dbReference type="Rhea" id="RHEA-COMP:11604"/>
        <dbReference type="ChEBI" id="CHEBI:15378"/>
        <dbReference type="ChEBI" id="CHEBI:29999"/>
        <dbReference type="ChEBI" id="CHEBI:30616"/>
        <dbReference type="ChEBI" id="CHEBI:83421"/>
        <dbReference type="ChEBI" id="CHEBI:456216"/>
        <dbReference type="EC" id="2.7.11.1"/>
    </reaction>
</comment>
<dbReference type="RefSeq" id="XP_064707350.1">
    <property type="nucleotide sequence ID" value="XM_064845092.1"/>
</dbReference>
<evidence type="ECO:0000256" key="9">
    <source>
        <dbReference type="PIRSR" id="PIRSR630616-1"/>
    </source>
</evidence>
<evidence type="ECO:0000256" key="8">
    <source>
        <dbReference type="ARBA" id="ARBA00048679"/>
    </source>
</evidence>
<dbReference type="GeneID" id="89969688"/>
<feature type="compositionally biased region" description="Polar residues" evidence="13">
    <location>
        <begin position="18"/>
        <end position="40"/>
    </location>
</feature>
<feature type="region of interest" description="Disordered" evidence="13">
    <location>
        <begin position="1208"/>
        <end position="1263"/>
    </location>
</feature>
<keyword evidence="4 10" id="KW-0547">Nucleotide-binding</keyword>
<dbReference type="PROSITE" id="PS00107">
    <property type="entry name" value="PROTEIN_KINASE_ATP"/>
    <property type="match status" value="1"/>
</dbReference>
<feature type="compositionally biased region" description="Low complexity" evidence="13">
    <location>
        <begin position="83"/>
        <end position="107"/>
    </location>
</feature>
<feature type="compositionally biased region" description="Basic and acidic residues" evidence="13">
    <location>
        <begin position="841"/>
        <end position="854"/>
    </location>
</feature>
<evidence type="ECO:0000256" key="10">
    <source>
        <dbReference type="PIRSR" id="PIRSR630616-2"/>
    </source>
</evidence>
<dbReference type="CDD" id="cd14008">
    <property type="entry name" value="STKc_LKB1_CaMKK"/>
    <property type="match status" value="1"/>
</dbReference>
<dbReference type="InterPro" id="IPR000719">
    <property type="entry name" value="Prot_kinase_dom"/>
</dbReference>
<feature type="region of interest" description="Disordered" evidence="13">
    <location>
        <begin position="1091"/>
        <end position="1112"/>
    </location>
</feature>
<feature type="compositionally biased region" description="Basic residues" evidence="13">
    <location>
        <begin position="177"/>
        <end position="187"/>
    </location>
</feature>
<dbReference type="PANTHER" id="PTHR24350">
    <property type="entry name" value="SERINE/THREONINE-PROTEIN KINASE IAL-RELATED"/>
    <property type="match status" value="1"/>
</dbReference>
<feature type="region of interest" description="Disordered" evidence="13">
    <location>
        <begin position="434"/>
        <end position="476"/>
    </location>
</feature>
<dbReference type="EMBL" id="JAVRRD010000010">
    <property type="protein sequence ID" value="KAK5054577.1"/>
    <property type="molecule type" value="Genomic_DNA"/>
</dbReference>
<dbReference type="Pfam" id="PF00069">
    <property type="entry name" value="Pkinase"/>
    <property type="match status" value="2"/>
</dbReference>
<feature type="compositionally biased region" description="Acidic residues" evidence="13">
    <location>
        <begin position="1237"/>
        <end position="1253"/>
    </location>
</feature>
<dbReference type="EC" id="2.7.11.1" evidence="1"/>